<name>A0A5C8UV54_9MICO</name>
<gene>
    <name evidence="2" type="ORF">FVP33_08025</name>
</gene>
<organism evidence="2 3">
    <name type="scientific">Lacisediminihabitans profunda</name>
    <dbReference type="NCBI Taxonomy" id="2594790"/>
    <lineage>
        <taxon>Bacteria</taxon>
        <taxon>Bacillati</taxon>
        <taxon>Actinomycetota</taxon>
        <taxon>Actinomycetes</taxon>
        <taxon>Micrococcales</taxon>
        <taxon>Microbacteriaceae</taxon>
        <taxon>Lacisediminihabitans</taxon>
    </lineage>
</organism>
<evidence type="ECO:0000256" key="1">
    <source>
        <dbReference type="SAM" id="Phobius"/>
    </source>
</evidence>
<evidence type="ECO:0000313" key="3">
    <source>
        <dbReference type="Proteomes" id="UP000321379"/>
    </source>
</evidence>
<comment type="caution">
    <text evidence="2">The sequence shown here is derived from an EMBL/GenBank/DDBJ whole genome shotgun (WGS) entry which is preliminary data.</text>
</comment>
<dbReference type="RefSeq" id="WP_147783066.1">
    <property type="nucleotide sequence ID" value="NZ_VRMG01000005.1"/>
</dbReference>
<proteinExistence type="predicted"/>
<keyword evidence="1" id="KW-0472">Membrane</keyword>
<feature type="transmembrane region" description="Helical" evidence="1">
    <location>
        <begin position="263"/>
        <end position="293"/>
    </location>
</feature>
<evidence type="ECO:0008006" key="4">
    <source>
        <dbReference type="Google" id="ProtNLM"/>
    </source>
</evidence>
<keyword evidence="3" id="KW-1185">Reference proteome</keyword>
<keyword evidence="1" id="KW-1133">Transmembrane helix</keyword>
<protein>
    <recommendedName>
        <fullName evidence="4">NERD domain-containing protein</fullName>
    </recommendedName>
</protein>
<keyword evidence="1" id="KW-0812">Transmembrane</keyword>
<accession>A0A5C8UV54</accession>
<dbReference type="Proteomes" id="UP000321379">
    <property type="component" value="Unassembled WGS sequence"/>
</dbReference>
<reference evidence="2 3" key="1">
    <citation type="submission" date="2019-08" db="EMBL/GenBank/DDBJ databases">
        <title>Bacterial whole genome sequence for Glaciihabitans sp. CHu50b-6-2.</title>
        <authorList>
            <person name="Jin L."/>
        </authorList>
    </citation>
    <scope>NUCLEOTIDE SEQUENCE [LARGE SCALE GENOMIC DNA]</scope>
    <source>
        <strain evidence="2 3">CHu50b-6-2</strain>
    </source>
</reference>
<evidence type="ECO:0000313" key="2">
    <source>
        <dbReference type="EMBL" id="TXN31479.1"/>
    </source>
</evidence>
<dbReference type="EMBL" id="VRMG01000005">
    <property type="protein sequence ID" value="TXN31479.1"/>
    <property type="molecule type" value="Genomic_DNA"/>
</dbReference>
<sequence>MEERAQPLGDGIIIVEDSAVGSPDGAVTGSVDSTVPVLAAVREMMRRQSEATPLSPFARFFGIDPVPRASSRWFRAAIAELRIAEALAELGDDWLVVSSVPISTERPRLEYLLVGPPGLIAVSMAYSVGQHVWVGERTFLVEDELRPIIQDSEADARLVGELVAASAGTAAPVTPAIVVVEPAALEIRAHPRAAEAIHSSDFSRWLRDLPRLLAPSSVRRLAAAAADPATWPLGVDAPAALPSLLGEFETLRREVARARRRRLSWVVVGIALSYGLLFVRFGGLAAFGVQLAFPADFPL</sequence>
<dbReference type="AlphaFoldDB" id="A0A5C8UV54"/>